<comment type="caution">
    <text evidence="10">The sequence shown here is derived from an EMBL/GenBank/DDBJ whole genome shotgun (WGS) entry which is preliminary data.</text>
</comment>
<dbReference type="SUPFAM" id="SSF57667">
    <property type="entry name" value="beta-beta-alpha zinc fingers"/>
    <property type="match status" value="1"/>
</dbReference>
<comment type="subcellular location">
    <subcellularLocation>
        <location evidence="1">Nucleus</location>
    </subcellularLocation>
</comment>
<evidence type="ECO:0000256" key="7">
    <source>
        <dbReference type="ARBA" id="ARBA00023242"/>
    </source>
</evidence>
<organism evidence="10 11">
    <name type="scientific">Plakobranchus ocellatus</name>
    <dbReference type="NCBI Taxonomy" id="259542"/>
    <lineage>
        <taxon>Eukaryota</taxon>
        <taxon>Metazoa</taxon>
        <taxon>Spiralia</taxon>
        <taxon>Lophotrochozoa</taxon>
        <taxon>Mollusca</taxon>
        <taxon>Gastropoda</taxon>
        <taxon>Heterobranchia</taxon>
        <taxon>Euthyneura</taxon>
        <taxon>Panpulmonata</taxon>
        <taxon>Sacoglossa</taxon>
        <taxon>Placobranchoidea</taxon>
        <taxon>Plakobranchidae</taxon>
        <taxon>Plakobranchus</taxon>
    </lineage>
</organism>
<dbReference type="InterPro" id="IPR012337">
    <property type="entry name" value="RNaseH-like_sf"/>
</dbReference>
<evidence type="ECO:0000313" key="11">
    <source>
        <dbReference type="Proteomes" id="UP000735302"/>
    </source>
</evidence>
<dbReference type="InterPro" id="IPR036236">
    <property type="entry name" value="Znf_C2H2_sf"/>
</dbReference>
<protein>
    <submittedName>
        <fullName evidence="10">Zinc finger bed domain-containing protein 1</fullName>
    </submittedName>
</protein>
<dbReference type="Proteomes" id="UP000735302">
    <property type="component" value="Unassembled WGS sequence"/>
</dbReference>
<dbReference type="PANTHER" id="PTHR46481">
    <property type="entry name" value="ZINC FINGER BED DOMAIN-CONTAINING PROTEIN 4"/>
    <property type="match status" value="1"/>
</dbReference>
<dbReference type="GO" id="GO:0009791">
    <property type="term" value="P:post-embryonic development"/>
    <property type="evidence" value="ECO:0007669"/>
    <property type="project" value="UniProtKB-ARBA"/>
</dbReference>
<dbReference type="GO" id="GO:0008270">
    <property type="term" value="F:zinc ion binding"/>
    <property type="evidence" value="ECO:0007669"/>
    <property type="project" value="UniProtKB-KW"/>
</dbReference>
<evidence type="ECO:0000256" key="4">
    <source>
        <dbReference type="ARBA" id="ARBA00022833"/>
    </source>
</evidence>
<evidence type="ECO:0000256" key="2">
    <source>
        <dbReference type="ARBA" id="ARBA00022723"/>
    </source>
</evidence>
<evidence type="ECO:0000256" key="6">
    <source>
        <dbReference type="ARBA" id="ARBA00023163"/>
    </source>
</evidence>
<accession>A0AAV3ZHV7</accession>
<dbReference type="GO" id="GO:0003677">
    <property type="term" value="F:DNA binding"/>
    <property type="evidence" value="ECO:0007669"/>
    <property type="project" value="InterPro"/>
</dbReference>
<evidence type="ECO:0000256" key="8">
    <source>
        <dbReference type="PROSITE-ProRule" id="PRU00027"/>
    </source>
</evidence>
<gene>
    <name evidence="10" type="ORF">PoB_002121500</name>
</gene>
<dbReference type="GO" id="GO:0005634">
    <property type="term" value="C:nucleus"/>
    <property type="evidence" value="ECO:0007669"/>
    <property type="project" value="UniProtKB-SubCell"/>
</dbReference>
<name>A0AAV3ZHV7_9GAST</name>
<evidence type="ECO:0000313" key="10">
    <source>
        <dbReference type="EMBL" id="GFN94709.1"/>
    </source>
</evidence>
<feature type="domain" description="BED-type" evidence="9">
    <location>
        <begin position="6"/>
        <end position="56"/>
    </location>
</feature>
<evidence type="ECO:0000256" key="5">
    <source>
        <dbReference type="ARBA" id="ARBA00023015"/>
    </source>
</evidence>
<dbReference type="AlphaFoldDB" id="A0AAV3ZHV7"/>
<evidence type="ECO:0000256" key="3">
    <source>
        <dbReference type="ARBA" id="ARBA00022771"/>
    </source>
</evidence>
<dbReference type="PANTHER" id="PTHR46481:SF10">
    <property type="entry name" value="ZINC FINGER BED DOMAIN-CONTAINING PROTEIN 39"/>
    <property type="match status" value="1"/>
</dbReference>
<keyword evidence="7" id="KW-0539">Nucleus</keyword>
<keyword evidence="6" id="KW-0804">Transcription</keyword>
<sequence length="423" mass="48305">MSAKRSKSSHVWSYMRKEEGNSVVCLICKTSFKFTGTPSNLLKHLRLKHPTENEELIKNAEEQKAKKSKSAAAGPSTQPNIMDTFQAAMKYKDGAPRKQMLDRLVLRMVVEDLQPFSVIEDRGFCRLVKALDPRYSLPSRRILARTLLPEIFAQERTRLEAELAQVQFIALTTDLWTSRRTQGFLTVTGHYIDAHWSLQSVVLETRRMMIAHTAANIAEELDCIINQWRIKGKVCAIVTDNASSMTSAVDKLNIRHLPCFAHTLNLVVKDALKSDSQIIAAKKKISDIVTFFHHSVKASDCLERTQVTHGKEKRKLIQDVDTRWNSTFYKIQRFLEQEELVTTALCLADRSNMCLTGEEKILMRKPVSVLEPFEQATRELSSDNFSTLSKVLLLVHLIQHVLKYDKDINTLPLAQELQKQIQK</sequence>
<evidence type="ECO:0000259" key="9">
    <source>
        <dbReference type="PROSITE" id="PS50808"/>
    </source>
</evidence>
<dbReference type="Pfam" id="PF02892">
    <property type="entry name" value="zf-BED"/>
    <property type="match status" value="1"/>
</dbReference>
<dbReference type="InterPro" id="IPR003656">
    <property type="entry name" value="Znf_BED"/>
</dbReference>
<reference evidence="10 11" key="1">
    <citation type="journal article" date="2021" name="Elife">
        <title>Chloroplast acquisition without the gene transfer in kleptoplastic sea slugs, Plakobranchus ocellatus.</title>
        <authorList>
            <person name="Maeda T."/>
            <person name="Takahashi S."/>
            <person name="Yoshida T."/>
            <person name="Shimamura S."/>
            <person name="Takaki Y."/>
            <person name="Nagai Y."/>
            <person name="Toyoda A."/>
            <person name="Suzuki Y."/>
            <person name="Arimoto A."/>
            <person name="Ishii H."/>
            <person name="Satoh N."/>
            <person name="Nishiyama T."/>
            <person name="Hasebe M."/>
            <person name="Maruyama T."/>
            <person name="Minagawa J."/>
            <person name="Obokata J."/>
            <person name="Shigenobu S."/>
        </authorList>
    </citation>
    <scope>NUCLEOTIDE SEQUENCE [LARGE SCALE GENOMIC DNA]</scope>
</reference>
<dbReference type="InterPro" id="IPR052035">
    <property type="entry name" value="ZnF_BED_domain_contain"/>
</dbReference>
<keyword evidence="3 8" id="KW-0863">Zinc-finger</keyword>
<dbReference type="SUPFAM" id="SSF53098">
    <property type="entry name" value="Ribonuclease H-like"/>
    <property type="match status" value="1"/>
</dbReference>
<evidence type="ECO:0000256" key="1">
    <source>
        <dbReference type="ARBA" id="ARBA00004123"/>
    </source>
</evidence>
<keyword evidence="5" id="KW-0805">Transcription regulation</keyword>
<dbReference type="SUPFAM" id="SSF140996">
    <property type="entry name" value="Hermes dimerisation domain"/>
    <property type="match status" value="1"/>
</dbReference>
<dbReference type="SMART" id="SM00614">
    <property type="entry name" value="ZnF_BED"/>
    <property type="match status" value="1"/>
</dbReference>
<dbReference type="Gene3D" id="1.10.10.1070">
    <property type="entry name" value="Zinc finger, BED domain-containing"/>
    <property type="match status" value="1"/>
</dbReference>
<proteinExistence type="predicted"/>
<keyword evidence="11" id="KW-1185">Reference proteome</keyword>
<dbReference type="PROSITE" id="PS50808">
    <property type="entry name" value="ZF_BED"/>
    <property type="match status" value="1"/>
</dbReference>
<keyword evidence="4" id="KW-0862">Zinc</keyword>
<dbReference type="EMBL" id="BLXT01002468">
    <property type="protein sequence ID" value="GFN94709.1"/>
    <property type="molecule type" value="Genomic_DNA"/>
</dbReference>
<keyword evidence="2" id="KW-0479">Metal-binding</keyword>